<organism evidence="2 3">
    <name type="scientific">[Torrubiella] hemipterigena</name>
    <dbReference type="NCBI Taxonomy" id="1531966"/>
    <lineage>
        <taxon>Eukaryota</taxon>
        <taxon>Fungi</taxon>
        <taxon>Dikarya</taxon>
        <taxon>Ascomycota</taxon>
        <taxon>Pezizomycotina</taxon>
        <taxon>Sordariomycetes</taxon>
        <taxon>Hypocreomycetidae</taxon>
        <taxon>Hypocreales</taxon>
        <taxon>Clavicipitaceae</taxon>
        <taxon>Clavicipitaceae incertae sedis</taxon>
        <taxon>'Torrubiella' clade</taxon>
    </lineage>
</organism>
<sequence>MSPTQVLPAQSVELPTLSSASRVKKSTMSSSGRAWREDEEAYLLRTRLQKMPYKHIAAYLNKTELACRLHYHQLSHGSGRRKRASSGSPGSDRSPSLAASAPSPAGSLSPPRPYDQHYIVTPPTAHDVQLPSIVSHHNSPRVHNILPKPNAMAFGSRATSPPEYVPATPESRHRTPLPPLTFSSSRSPGGNALQISAPPRGESSFPSSSTHTPSHVDLSRLQAVYESHRNKFWDAIAYDYGYQASPSSLEKAWKTGRCCSPVLPPLASPKEDERFPIPPRDRTRISSILDSDPFRGGRRL</sequence>
<dbReference type="AlphaFoldDB" id="A0A0A1TAL5"/>
<evidence type="ECO:0000313" key="3">
    <source>
        <dbReference type="Proteomes" id="UP000039046"/>
    </source>
</evidence>
<dbReference type="Proteomes" id="UP000039046">
    <property type="component" value="Unassembled WGS sequence"/>
</dbReference>
<dbReference type="CDD" id="cd00167">
    <property type="entry name" value="SANT"/>
    <property type="match status" value="1"/>
</dbReference>
<dbReference type="InterPro" id="IPR001005">
    <property type="entry name" value="SANT/Myb"/>
</dbReference>
<protein>
    <submittedName>
        <fullName evidence="2">Putative Whole genome shotgun sequence assembly, scaffold_33, strain Mel28</fullName>
    </submittedName>
</protein>
<feature type="compositionally biased region" description="Low complexity" evidence="1">
    <location>
        <begin position="85"/>
        <end position="109"/>
    </location>
</feature>
<accession>A0A0A1TAL5</accession>
<dbReference type="HOGENOM" id="CLU_042560_0_0_1"/>
<proteinExistence type="predicted"/>
<name>A0A0A1TAL5_9HYPO</name>
<keyword evidence="3" id="KW-1185">Reference proteome</keyword>
<dbReference type="EMBL" id="CDHN01000004">
    <property type="protein sequence ID" value="CEJ91809.1"/>
    <property type="molecule type" value="Genomic_DNA"/>
</dbReference>
<feature type="compositionally biased region" description="Low complexity" evidence="1">
    <location>
        <begin position="203"/>
        <end position="214"/>
    </location>
</feature>
<feature type="region of interest" description="Disordered" evidence="1">
    <location>
        <begin position="139"/>
        <end position="214"/>
    </location>
</feature>
<dbReference type="OrthoDB" id="5399305at2759"/>
<gene>
    <name evidence="2" type="ORF">VHEMI07500</name>
</gene>
<feature type="compositionally biased region" description="Basic and acidic residues" evidence="1">
    <location>
        <begin position="269"/>
        <end position="284"/>
    </location>
</feature>
<dbReference type="STRING" id="1531966.A0A0A1TAL5"/>
<evidence type="ECO:0000313" key="2">
    <source>
        <dbReference type="EMBL" id="CEJ91809.1"/>
    </source>
</evidence>
<feature type="compositionally biased region" description="Basic residues" evidence="1">
    <location>
        <begin position="74"/>
        <end position="84"/>
    </location>
</feature>
<reference evidence="2 3" key="1">
    <citation type="journal article" date="2015" name="Genome Announc.">
        <title>Draft Genome Sequence and Gene Annotation of the Entomopathogenic Fungus Verticillium hemipterigenum.</title>
        <authorList>
            <person name="Horn F."/>
            <person name="Habel A."/>
            <person name="Scharf D.H."/>
            <person name="Dworschak J."/>
            <person name="Brakhage A.A."/>
            <person name="Guthke R."/>
            <person name="Hertweck C."/>
            <person name="Linde J."/>
        </authorList>
    </citation>
    <scope>NUCLEOTIDE SEQUENCE [LARGE SCALE GENOMIC DNA]</scope>
</reference>
<feature type="region of interest" description="Disordered" evidence="1">
    <location>
        <begin position="263"/>
        <end position="300"/>
    </location>
</feature>
<feature type="region of interest" description="Disordered" evidence="1">
    <location>
        <begin position="74"/>
        <end position="119"/>
    </location>
</feature>
<evidence type="ECO:0000256" key="1">
    <source>
        <dbReference type="SAM" id="MobiDB-lite"/>
    </source>
</evidence>